<dbReference type="Gene3D" id="3.30.2090.10">
    <property type="entry name" value="Multidrug efflux transporter AcrB TolC docking domain, DN and DC subdomains"/>
    <property type="match status" value="2"/>
</dbReference>
<dbReference type="SUPFAM" id="SSF82866">
    <property type="entry name" value="Multidrug efflux transporter AcrB transmembrane domain"/>
    <property type="match status" value="2"/>
</dbReference>
<evidence type="ECO:0000313" key="2">
    <source>
        <dbReference type="EMBL" id="XBX75789.1"/>
    </source>
</evidence>
<dbReference type="PANTHER" id="PTHR32063">
    <property type="match status" value="1"/>
</dbReference>
<proteinExistence type="predicted"/>
<feature type="transmembrane region" description="Helical" evidence="1">
    <location>
        <begin position="867"/>
        <end position="884"/>
    </location>
</feature>
<keyword evidence="1" id="KW-0812">Transmembrane</keyword>
<feature type="transmembrane region" description="Helical" evidence="1">
    <location>
        <begin position="427"/>
        <end position="447"/>
    </location>
</feature>
<feature type="transmembrane region" description="Helical" evidence="1">
    <location>
        <begin position="508"/>
        <end position="530"/>
    </location>
</feature>
<keyword evidence="1" id="KW-0472">Membrane</keyword>
<feature type="transmembrane region" description="Helical" evidence="1">
    <location>
        <begin position="939"/>
        <end position="958"/>
    </location>
</feature>
<dbReference type="Gene3D" id="3.30.70.1320">
    <property type="entry name" value="Multidrug efflux transporter AcrB pore domain like"/>
    <property type="match status" value="1"/>
</dbReference>
<dbReference type="GO" id="GO:0005886">
    <property type="term" value="C:plasma membrane"/>
    <property type="evidence" value="ECO:0007669"/>
    <property type="project" value="TreeGrafter"/>
</dbReference>
<dbReference type="Gene3D" id="3.30.70.1430">
    <property type="entry name" value="Multidrug efflux transporter AcrB pore domain"/>
    <property type="match status" value="2"/>
</dbReference>
<dbReference type="GO" id="GO:0042910">
    <property type="term" value="F:xenobiotic transmembrane transporter activity"/>
    <property type="evidence" value="ECO:0007669"/>
    <property type="project" value="TreeGrafter"/>
</dbReference>
<gene>
    <name evidence="2" type="ORF">PRVXT_000944</name>
</gene>
<evidence type="ECO:0000256" key="1">
    <source>
        <dbReference type="SAM" id="Phobius"/>
    </source>
</evidence>
<dbReference type="EMBL" id="CP158367">
    <property type="protein sequence ID" value="XBX75789.1"/>
    <property type="molecule type" value="Genomic_DNA"/>
</dbReference>
<dbReference type="Gene3D" id="3.30.70.1440">
    <property type="entry name" value="Multidrug efflux transporter AcrB pore domain"/>
    <property type="match status" value="1"/>
</dbReference>
<dbReference type="InterPro" id="IPR001036">
    <property type="entry name" value="Acrflvin-R"/>
</dbReference>
<organism evidence="2">
    <name type="scientific">Proteinivorax tanatarense</name>
    <dbReference type="NCBI Taxonomy" id="1260629"/>
    <lineage>
        <taxon>Bacteria</taxon>
        <taxon>Bacillati</taxon>
        <taxon>Bacillota</taxon>
        <taxon>Clostridia</taxon>
        <taxon>Eubacteriales</taxon>
        <taxon>Proteinivoracaceae</taxon>
        <taxon>Proteinivorax</taxon>
    </lineage>
</organism>
<dbReference type="RefSeq" id="WP_350344526.1">
    <property type="nucleotide sequence ID" value="NZ_CP158367.1"/>
</dbReference>
<dbReference type="SUPFAM" id="SSF82693">
    <property type="entry name" value="Multidrug efflux transporter AcrB pore domain, PN1, PN2, PC1 and PC2 subdomains"/>
    <property type="match status" value="3"/>
</dbReference>
<feature type="transmembrane region" description="Helical" evidence="1">
    <location>
        <begin position="896"/>
        <end position="918"/>
    </location>
</feature>
<dbReference type="Gene3D" id="1.20.1640.10">
    <property type="entry name" value="Multidrug efflux transporter AcrB transmembrane domain"/>
    <property type="match status" value="2"/>
</dbReference>
<feature type="transmembrane region" description="Helical" evidence="1">
    <location>
        <begin position="843"/>
        <end position="860"/>
    </location>
</feature>
<dbReference type="InterPro" id="IPR027463">
    <property type="entry name" value="AcrB_DN_DC_subdom"/>
</dbReference>
<reference evidence="2" key="1">
    <citation type="journal article" date="2013" name="Extremophiles">
        <title>Proteinivorax tanatarense gen. nov., sp. nov., an anaerobic, haloalkaliphilic, proteolytic bacterium isolated from a decaying algal bloom, and proposal of Proteinivoraceae fam. nov.</title>
        <authorList>
            <person name="Kevbrin V."/>
            <person name="Boltyanskaya Y."/>
            <person name="Zhilina T."/>
            <person name="Kolganova T."/>
            <person name="Lavrentjeva E."/>
            <person name="Kuznetsov B."/>
        </authorList>
    </citation>
    <scope>NUCLEOTIDE SEQUENCE</scope>
    <source>
        <strain evidence="2">Z-910T</strain>
    </source>
</reference>
<name>A0AAU7VPA0_9FIRM</name>
<dbReference type="PANTHER" id="PTHR32063:SF0">
    <property type="entry name" value="SWARMING MOTILITY PROTEIN SWRC"/>
    <property type="match status" value="1"/>
</dbReference>
<dbReference type="AlphaFoldDB" id="A0AAU7VPA0"/>
<feature type="transmembrane region" description="Helical" evidence="1">
    <location>
        <begin position="356"/>
        <end position="376"/>
    </location>
</feature>
<feature type="transmembrane region" description="Helical" evidence="1">
    <location>
        <begin position="970"/>
        <end position="993"/>
    </location>
</feature>
<keyword evidence="1" id="KW-1133">Transmembrane helix</keyword>
<dbReference type="SUPFAM" id="SSF82714">
    <property type="entry name" value="Multidrug efflux transporter AcrB TolC docking domain, DN and DC subdomains"/>
    <property type="match status" value="2"/>
</dbReference>
<reference evidence="2" key="2">
    <citation type="submission" date="2024-06" db="EMBL/GenBank/DDBJ databases">
        <authorList>
            <person name="Petrova K.O."/>
            <person name="Toshchakov S.V."/>
            <person name="Boltjanskaja Y.V."/>
            <person name="Kevbrin V."/>
        </authorList>
    </citation>
    <scope>NUCLEOTIDE SEQUENCE</scope>
    <source>
        <strain evidence="2">Z-910T</strain>
    </source>
</reference>
<feature type="transmembrane region" description="Helical" evidence="1">
    <location>
        <begin position="459"/>
        <end position="487"/>
    </location>
</feature>
<feature type="transmembrane region" description="Helical" evidence="1">
    <location>
        <begin position="330"/>
        <end position="349"/>
    </location>
</feature>
<feature type="transmembrane region" description="Helical" evidence="1">
    <location>
        <begin position="382"/>
        <end position="407"/>
    </location>
</feature>
<dbReference type="Pfam" id="PF00873">
    <property type="entry name" value="ACR_tran"/>
    <property type="match status" value="1"/>
</dbReference>
<dbReference type="PRINTS" id="PR00702">
    <property type="entry name" value="ACRIFLAVINRP"/>
</dbReference>
<sequence length="1000" mass="109381">MTIGDIAVKRPIAMFMLMAFVLLLGFVAYTNLQMDLLPNFSPPVLAVITTMPDTAPKEMATLVTESLESVIGTTAGLKKMTSYSSQQNSLIILEFDWKTNLDTVRDEIKEKTELAPIHPDASSPIILKFDPTSMPIMDVSIIGDDDINKTHKFVQNEVIPKLETIDGVASVDVTGLPDSQVHIYPKLEKLEEHNISLKQLGIVVGGSNVNLPAHTVVKDDKRLPVRVLSEVNSINQLEEFVVGMDPNEVLHPILLKDVADITLYADRSQGISRTNLKPSVNLSIQQEGDANIISVRNGILEQLDEIDFDFFDYIITQDQGELVKLSINTVAQSLLIGAVLALIVLYIFLRSPISTLIIAISIPFSIVATFVLMHFGGLSLNLMTFGGLALGVGMLVDNSIVVIENIFRHRQQGENPKESAKKGVNEVASPIASSTFTTMAVFLPVVFVGGFTGELFKELAWTVAFALLASLLVALTVIPMLASKLLLVQKNNSSFGAPKIYSKILNKVINRPIVLILITLFIFVISVLQFNSIGKEFMPPIDDGMLSVAITTPVGTTLEATDEVVKQGEEIVGQMENIDAFSTNVGQSSGMFSTGDKNNRGRLNIKLVQRNERTQPTTEIIEEIEQKLAHLDANVNVSKQNQIQSMTGGDSIALSLKGATFEEVKKYQQKIIGALEQQAFIGEVRSNLDETKPELQIAIKQHESTMMGLTALNIAEQINNKLRGQQVSFLRQDGMRIPIMLTLPSEQKNYSSLIKGNVTSFSGMEIPLTSVADVNEEKGPRQIYREDQRLTASIEGQIIDKDLGTVQDHVVQIIEDLDLPSTLTVEFDRAAQLMEEGFSELKMALLLAIALVYIIMAAQLESIINPFIIILTLPLGFIGVVWSLKLTSTNFGITAFIGMIVLAGIVVNNAIVLVDYISLLKNKGLDKEKAILEGAQTRFRPIIMTALTTMLAMVPLALKLGEGSELQAPMAIAVMGGLVTSTTLTLFLIPALYKLISKSL</sequence>
<protein>
    <submittedName>
        <fullName evidence="2">Efflux RND transporter permease subunit</fullName>
    </submittedName>
</protein>
<feature type="transmembrane region" description="Helical" evidence="1">
    <location>
        <begin position="12"/>
        <end position="32"/>
    </location>
</feature>
<accession>A0AAU7VPA0</accession>